<dbReference type="STRING" id="1814289.SAMN05216410_1844"/>
<evidence type="ECO:0000313" key="5">
    <source>
        <dbReference type="Proteomes" id="UP000199039"/>
    </source>
</evidence>
<dbReference type="GO" id="GO:0006313">
    <property type="term" value="P:DNA transposition"/>
    <property type="evidence" value="ECO:0007669"/>
    <property type="project" value="InterPro"/>
</dbReference>
<dbReference type="InterPro" id="IPR012337">
    <property type="entry name" value="RNaseH-like_sf"/>
</dbReference>
<dbReference type="Proteomes" id="UP000199039">
    <property type="component" value="Unassembled WGS sequence"/>
</dbReference>
<feature type="non-terminal residue" evidence="4">
    <location>
        <position position="1"/>
    </location>
</feature>
<dbReference type="GO" id="GO:0003677">
    <property type="term" value="F:DNA binding"/>
    <property type="evidence" value="ECO:0007669"/>
    <property type="project" value="InterPro"/>
</dbReference>
<gene>
    <name evidence="4" type="ORF">SAMN05216410_1844</name>
</gene>
<protein>
    <recommendedName>
        <fullName evidence="3">Integrase catalytic domain-containing protein</fullName>
    </recommendedName>
</protein>
<proteinExistence type="inferred from homology"/>
<comment type="function">
    <text evidence="1">Required for the transposition of the insertion element.</text>
</comment>
<evidence type="ECO:0000256" key="2">
    <source>
        <dbReference type="ARBA" id="ARBA00006363"/>
    </source>
</evidence>
<keyword evidence="5" id="KW-1185">Reference proteome</keyword>
<dbReference type="PROSITE" id="PS50994">
    <property type="entry name" value="INTEGRASE"/>
    <property type="match status" value="1"/>
</dbReference>
<organism evidence="4 5">
    <name type="scientific">Sanguibacter gelidistatuariae</name>
    <dbReference type="NCBI Taxonomy" id="1814289"/>
    <lineage>
        <taxon>Bacteria</taxon>
        <taxon>Bacillati</taxon>
        <taxon>Actinomycetota</taxon>
        <taxon>Actinomycetes</taxon>
        <taxon>Micrococcales</taxon>
        <taxon>Sanguibacteraceae</taxon>
        <taxon>Sanguibacter</taxon>
    </lineage>
</organism>
<dbReference type="OrthoDB" id="9803231at2"/>
<reference evidence="4 5" key="1">
    <citation type="submission" date="2016-09" db="EMBL/GenBank/DDBJ databases">
        <authorList>
            <person name="Capua I."/>
            <person name="De Benedictis P."/>
            <person name="Joannis T."/>
            <person name="Lombin L.H."/>
            <person name="Cattoli G."/>
        </authorList>
    </citation>
    <scope>NUCLEOTIDE SEQUENCE [LARGE SCALE GENOMIC DNA]</scope>
    <source>
        <strain evidence="4 5">ISLP-3</strain>
    </source>
</reference>
<name>A0A1G6LGC6_9MICO</name>
<feature type="domain" description="Integrase catalytic" evidence="3">
    <location>
        <begin position="1"/>
        <end position="103"/>
    </location>
</feature>
<dbReference type="Gene3D" id="3.30.420.10">
    <property type="entry name" value="Ribonuclease H-like superfamily/Ribonuclease H"/>
    <property type="match status" value="1"/>
</dbReference>
<dbReference type="InterPro" id="IPR001598">
    <property type="entry name" value="Transposase_IS30_CS"/>
</dbReference>
<dbReference type="GO" id="GO:0005829">
    <property type="term" value="C:cytosol"/>
    <property type="evidence" value="ECO:0007669"/>
    <property type="project" value="TreeGrafter"/>
</dbReference>
<dbReference type="InterPro" id="IPR051917">
    <property type="entry name" value="Transposase-Integrase"/>
</dbReference>
<evidence type="ECO:0000256" key="1">
    <source>
        <dbReference type="ARBA" id="ARBA00002190"/>
    </source>
</evidence>
<comment type="similarity">
    <text evidence="2">Belongs to the transposase IS30 family.</text>
</comment>
<dbReference type="GO" id="GO:0015074">
    <property type="term" value="P:DNA integration"/>
    <property type="evidence" value="ECO:0007669"/>
    <property type="project" value="InterPro"/>
</dbReference>
<accession>A0A1G6LGC6</accession>
<evidence type="ECO:0000259" key="3">
    <source>
        <dbReference type="PROSITE" id="PS50994"/>
    </source>
</evidence>
<dbReference type="PROSITE" id="PS01043">
    <property type="entry name" value="TRANSPOSASE_IS30"/>
    <property type="match status" value="1"/>
</dbReference>
<dbReference type="EMBL" id="FMYH01000002">
    <property type="protein sequence ID" value="SDC42007.1"/>
    <property type="molecule type" value="Genomic_DNA"/>
</dbReference>
<dbReference type="InterPro" id="IPR036397">
    <property type="entry name" value="RNaseH_sf"/>
</dbReference>
<sequence length="111" mass="12485">IEHANSLPAMMRTSLTWDQGSEMAQHAALTLATTMPVYFAHPRSPWERGSNENTNGLIREYLPKGTIITSHQPYLDAIANELNDRPRAALGFYTPREMFDKLLNDNVVSTP</sequence>
<dbReference type="InterPro" id="IPR001584">
    <property type="entry name" value="Integrase_cat-core"/>
</dbReference>
<dbReference type="InterPro" id="IPR053392">
    <property type="entry name" value="Transposase_IS30-like"/>
</dbReference>
<dbReference type="AlphaFoldDB" id="A0A1G6LGC6"/>
<dbReference type="NCBIfam" id="NF033563">
    <property type="entry name" value="transpos_IS30"/>
    <property type="match status" value="1"/>
</dbReference>
<dbReference type="PANTHER" id="PTHR10948">
    <property type="entry name" value="TRANSPOSASE"/>
    <property type="match status" value="1"/>
</dbReference>
<evidence type="ECO:0000313" key="4">
    <source>
        <dbReference type="EMBL" id="SDC42007.1"/>
    </source>
</evidence>
<dbReference type="SUPFAM" id="SSF53098">
    <property type="entry name" value="Ribonuclease H-like"/>
    <property type="match status" value="1"/>
</dbReference>
<dbReference type="RefSeq" id="WP_139185776.1">
    <property type="nucleotide sequence ID" value="NZ_FMYH01000002.1"/>
</dbReference>
<dbReference type="GO" id="GO:0004803">
    <property type="term" value="F:transposase activity"/>
    <property type="evidence" value="ECO:0007669"/>
    <property type="project" value="InterPro"/>
</dbReference>
<dbReference type="PANTHER" id="PTHR10948:SF23">
    <property type="entry name" value="TRANSPOSASE INSI FOR INSERTION SEQUENCE ELEMENT IS30A-RELATED"/>
    <property type="match status" value="1"/>
</dbReference>